<dbReference type="GO" id="GO:0000287">
    <property type="term" value="F:magnesium ion binding"/>
    <property type="evidence" value="ECO:0007669"/>
    <property type="project" value="InterPro"/>
</dbReference>
<keyword evidence="6" id="KW-0045">Antibiotic biosynthesis</keyword>
<feature type="domain" description="4'-phosphopantetheinyl transferase" evidence="7">
    <location>
        <begin position="104"/>
        <end position="207"/>
    </location>
</feature>
<accession>A0A4R2BGT1</accession>
<sequence>MIEIYKMKLPDFQDLNTVKLLSYVSAERVEKILRLFKNEDKSRALMSELLIRSIIVKKFAVNNEQILIHRNAYGKPYISLGRDFHYNISHSGEWVLCAISHAEIGIDIEEIRPIEYMEIAREFFSMKENDLLKGLTGPARLECFFELWTLKEAYIKAVGKGMGISLSSFTMSKNDSGDYICELFNYKPQNYQFQVMKISDSYIGAVCSSLPFKLADITSVDFRSCVQCLESSNS</sequence>
<dbReference type="GO" id="GO:0019878">
    <property type="term" value="P:lysine biosynthetic process via aminoadipic acid"/>
    <property type="evidence" value="ECO:0007669"/>
    <property type="project" value="TreeGrafter"/>
</dbReference>
<dbReference type="InterPro" id="IPR055066">
    <property type="entry name" value="AASDHPPT_N"/>
</dbReference>
<dbReference type="Proteomes" id="UP000295689">
    <property type="component" value="Unassembled WGS sequence"/>
</dbReference>
<comment type="similarity">
    <text evidence="2">Belongs to the P-Pant transferase superfamily. Gsp/Sfp/HetI/AcpT family.</text>
</comment>
<dbReference type="InterPro" id="IPR008278">
    <property type="entry name" value="4-PPantetheinyl_Trfase_dom"/>
</dbReference>
<evidence type="ECO:0000259" key="7">
    <source>
        <dbReference type="Pfam" id="PF01648"/>
    </source>
</evidence>
<evidence type="ECO:0000256" key="4">
    <source>
        <dbReference type="ARBA" id="ARBA00022723"/>
    </source>
</evidence>
<dbReference type="EMBL" id="SLVV01000006">
    <property type="protein sequence ID" value="TCN25189.1"/>
    <property type="molecule type" value="Genomic_DNA"/>
</dbReference>
<evidence type="ECO:0000313" key="9">
    <source>
        <dbReference type="EMBL" id="TCN25189.1"/>
    </source>
</evidence>
<comment type="cofactor">
    <cofactor evidence="1">
        <name>Mg(2+)</name>
        <dbReference type="ChEBI" id="CHEBI:18420"/>
    </cofactor>
</comment>
<dbReference type="InterPro" id="IPR050559">
    <property type="entry name" value="P-Pant_transferase_sf"/>
</dbReference>
<evidence type="ECO:0000313" key="10">
    <source>
        <dbReference type="Proteomes" id="UP000295689"/>
    </source>
</evidence>
<dbReference type="InterPro" id="IPR037143">
    <property type="entry name" value="4-PPantetheinyl_Trfase_dom_sf"/>
</dbReference>
<dbReference type="InterPro" id="IPR004568">
    <property type="entry name" value="Ppantetheine-prot_Trfase_dom"/>
</dbReference>
<protein>
    <submittedName>
        <fullName evidence="9">4'-phosphopantetheinyl transferase</fullName>
    </submittedName>
</protein>
<evidence type="ECO:0000256" key="6">
    <source>
        <dbReference type="ARBA" id="ARBA00023194"/>
    </source>
</evidence>
<keyword evidence="4" id="KW-0479">Metal-binding</keyword>
<dbReference type="RefSeq" id="WP_132006762.1">
    <property type="nucleotide sequence ID" value="NZ_JABUHM010000004.1"/>
</dbReference>
<dbReference type="GO" id="GO:0017000">
    <property type="term" value="P:antibiotic biosynthetic process"/>
    <property type="evidence" value="ECO:0007669"/>
    <property type="project" value="UniProtKB-KW"/>
</dbReference>
<dbReference type="GO" id="GO:0006633">
    <property type="term" value="P:fatty acid biosynthetic process"/>
    <property type="evidence" value="ECO:0007669"/>
    <property type="project" value="InterPro"/>
</dbReference>
<dbReference type="Pfam" id="PF22624">
    <property type="entry name" value="AASDHPPT_N"/>
    <property type="match status" value="1"/>
</dbReference>
<keyword evidence="3 9" id="KW-0808">Transferase</keyword>
<dbReference type="Gene3D" id="3.90.470.20">
    <property type="entry name" value="4'-phosphopantetheinyl transferase domain"/>
    <property type="match status" value="2"/>
</dbReference>
<keyword evidence="5" id="KW-0460">Magnesium</keyword>
<evidence type="ECO:0000259" key="8">
    <source>
        <dbReference type="Pfam" id="PF22624"/>
    </source>
</evidence>
<dbReference type="PANTHER" id="PTHR12215">
    <property type="entry name" value="PHOSPHOPANTETHEINE TRANSFERASE"/>
    <property type="match status" value="1"/>
</dbReference>
<dbReference type="NCBIfam" id="TIGR00556">
    <property type="entry name" value="pantethn_trn"/>
    <property type="match status" value="1"/>
</dbReference>
<dbReference type="AlphaFoldDB" id="A0A4R2BGT1"/>
<proteinExistence type="inferred from homology"/>
<evidence type="ECO:0000256" key="5">
    <source>
        <dbReference type="ARBA" id="ARBA00022842"/>
    </source>
</evidence>
<dbReference type="GO" id="GO:0005829">
    <property type="term" value="C:cytosol"/>
    <property type="evidence" value="ECO:0007669"/>
    <property type="project" value="TreeGrafter"/>
</dbReference>
<gene>
    <name evidence="9" type="ORF">EV146_106393</name>
</gene>
<dbReference type="GO" id="GO:0008897">
    <property type="term" value="F:holo-[acyl-carrier-protein] synthase activity"/>
    <property type="evidence" value="ECO:0007669"/>
    <property type="project" value="InterPro"/>
</dbReference>
<organism evidence="9 10">
    <name type="scientific">Mesobacillus foraminis</name>
    <dbReference type="NCBI Taxonomy" id="279826"/>
    <lineage>
        <taxon>Bacteria</taxon>
        <taxon>Bacillati</taxon>
        <taxon>Bacillota</taxon>
        <taxon>Bacilli</taxon>
        <taxon>Bacillales</taxon>
        <taxon>Bacillaceae</taxon>
        <taxon>Mesobacillus</taxon>
    </lineage>
</organism>
<name>A0A4R2BGT1_9BACI</name>
<evidence type="ECO:0000256" key="1">
    <source>
        <dbReference type="ARBA" id="ARBA00001946"/>
    </source>
</evidence>
<feature type="domain" description="4'-phosphopantetheinyl transferase N-terminal" evidence="8">
    <location>
        <begin position="19"/>
        <end position="98"/>
    </location>
</feature>
<reference evidence="9 10" key="1">
    <citation type="journal article" date="2015" name="Stand. Genomic Sci.">
        <title>Genomic Encyclopedia of Bacterial and Archaeal Type Strains, Phase III: the genomes of soil and plant-associated and newly described type strains.</title>
        <authorList>
            <person name="Whitman W.B."/>
            <person name="Woyke T."/>
            <person name="Klenk H.P."/>
            <person name="Zhou Y."/>
            <person name="Lilburn T.G."/>
            <person name="Beck B.J."/>
            <person name="De Vos P."/>
            <person name="Vandamme P."/>
            <person name="Eisen J.A."/>
            <person name="Garrity G."/>
            <person name="Hugenholtz P."/>
            <person name="Kyrpides N.C."/>
        </authorList>
    </citation>
    <scope>NUCLEOTIDE SEQUENCE [LARGE SCALE GENOMIC DNA]</scope>
    <source>
        <strain evidence="9 10">CV53</strain>
    </source>
</reference>
<keyword evidence="10" id="KW-1185">Reference proteome</keyword>
<dbReference type="SUPFAM" id="SSF56214">
    <property type="entry name" value="4'-phosphopantetheinyl transferase"/>
    <property type="match status" value="2"/>
</dbReference>
<evidence type="ECO:0000256" key="3">
    <source>
        <dbReference type="ARBA" id="ARBA00022679"/>
    </source>
</evidence>
<dbReference type="PANTHER" id="PTHR12215:SF10">
    <property type="entry name" value="L-AMINOADIPATE-SEMIALDEHYDE DEHYDROGENASE-PHOSPHOPANTETHEINYL TRANSFERASE"/>
    <property type="match status" value="1"/>
</dbReference>
<evidence type="ECO:0000256" key="2">
    <source>
        <dbReference type="ARBA" id="ARBA00010990"/>
    </source>
</evidence>
<dbReference type="Pfam" id="PF01648">
    <property type="entry name" value="ACPS"/>
    <property type="match status" value="1"/>
</dbReference>
<comment type="caution">
    <text evidence="9">The sequence shown here is derived from an EMBL/GenBank/DDBJ whole genome shotgun (WGS) entry which is preliminary data.</text>
</comment>